<dbReference type="EMBL" id="QRYC01000001">
    <property type="protein sequence ID" value="RGU58963.1"/>
    <property type="molecule type" value="Genomic_DNA"/>
</dbReference>
<dbReference type="AlphaFoldDB" id="A0A1Y3ZNW8"/>
<comment type="caution">
    <text evidence="1">The sequence shown here is derived from an EMBL/GenBank/DDBJ whole genome shotgun (WGS) entry which is preliminary data.</text>
</comment>
<dbReference type="Proteomes" id="UP000283426">
    <property type="component" value="Unassembled WGS sequence"/>
</dbReference>
<evidence type="ECO:0000313" key="3">
    <source>
        <dbReference type="Proteomes" id="UP000283426"/>
    </source>
</evidence>
<evidence type="ECO:0008006" key="5">
    <source>
        <dbReference type="Google" id="ProtNLM"/>
    </source>
</evidence>
<protein>
    <recommendedName>
        <fullName evidence="5">DUF4925 domain-containing protein</fullName>
    </recommendedName>
</protein>
<sequence length="229" mass="26371">MKTLISLFLISFVAFCTISCNDDDKDTPDLANRYGAYEKPHFAFEYASDTIRIGMKPYYEKKIAVTEFKAMFNAMATEKMGAYFKGIQFKENKQLIISARMKEGDVYNLPGTYELSGNYLQITLDKEVMAHLMGDKAANIPAISFKYDIRGKQMTMYFDKVYLQVIYSMMENQIAAMIVDMMEIDFSQMPEGMEAMIMKEVKNQLGEILTQIRKIEIGFVLMLDELDYA</sequence>
<name>A0A1Y3ZNW8_9BACT</name>
<dbReference type="RefSeq" id="WP_022160890.1">
    <property type="nucleotide sequence ID" value="NZ_BAABYK010000001.1"/>
</dbReference>
<evidence type="ECO:0000313" key="4">
    <source>
        <dbReference type="Proteomes" id="UP000284243"/>
    </source>
</evidence>
<accession>A0A1Y3ZNW8</accession>
<gene>
    <name evidence="2" type="ORF">DWW24_08395</name>
    <name evidence="1" type="ORF">DWW57_00765</name>
</gene>
<reference evidence="3 4" key="1">
    <citation type="submission" date="2018-08" db="EMBL/GenBank/DDBJ databases">
        <title>A genome reference for cultivated species of the human gut microbiota.</title>
        <authorList>
            <person name="Zou Y."/>
            <person name="Xue W."/>
            <person name="Luo G."/>
        </authorList>
    </citation>
    <scope>NUCLEOTIDE SEQUENCE [LARGE SCALE GENOMIC DNA]</scope>
    <source>
        <strain evidence="2 3">AF14-6AC</strain>
        <strain evidence="1 4">AF16-14</strain>
    </source>
</reference>
<dbReference type="Proteomes" id="UP000284243">
    <property type="component" value="Unassembled WGS sequence"/>
</dbReference>
<proteinExistence type="predicted"/>
<dbReference type="EMBL" id="QRYW01000015">
    <property type="protein sequence ID" value="RGV27157.1"/>
    <property type="molecule type" value="Genomic_DNA"/>
</dbReference>
<evidence type="ECO:0000313" key="1">
    <source>
        <dbReference type="EMBL" id="RGU58963.1"/>
    </source>
</evidence>
<organism evidence="1 4">
    <name type="scientific">Odoribacter splanchnicus</name>
    <dbReference type="NCBI Taxonomy" id="28118"/>
    <lineage>
        <taxon>Bacteria</taxon>
        <taxon>Pseudomonadati</taxon>
        <taxon>Bacteroidota</taxon>
        <taxon>Bacteroidia</taxon>
        <taxon>Bacteroidales</taxon>
        <taxon>Odoribacteraceae</taxon>
        <taxon>Odoribacter</taxon>
    </lineage>
</organism>
<evidence type="ECO:0000313" key="2">
    <source>
        <dbReference type="EMBL" id="RGV27157.1"/>
    </source>
</evidence>